<keyword evidence="2" id="KW-1185">Reference proteome</keyword>
<dbReference type="EMBL" id="JACIFV010000005">
    <property type="protein sequence ID" value="MBB4191927.1"/>
    <property type="molecule type" value="Genomic_DNA"/>
</dbReference>
<accession>A0A7W6Q9N4</accession>
<proteinExistence type="predicted"/>
<sequence>MPQIQIGGADSEKGVTNGLVEMMLSMPVADRLGQQRAPAAVPAPIEQH</sequence>
<dbReference type="Proteomes" id="UP000524492">
    <property type="component" value="Unassembled WGS sequence"/>
</dbReference>
<gene>
    <name evidence="1" type="ORF">GGD53_002080</name>
</gene>
<name>A0A7W6Q9N4_9HYPH</name>
<protein>
    <submittedName>
        <fullName evidence="1">Uncharacterized protein</fullName>
    </submittedName>
</protein>
<evidence type="ECO:0000313" key="1">
    <source>
        <dbReference type="EMBL" id="MBB4191927.1"/>
    </source>
</evidence>
<organism evidence="1 2">
    <name type="scientific">Rhizobium aethiopicum</name>
    <dbReference type="NCBI Taxonomy" id="1138170"/>
    <lineage>
        <taxon>Bacteria</taxon>
        <taxon>Pseudomonadati</taxon>
        <taxon>Pseudomonadota</taxon>
        <taxon>Alphaproteobacteria</taxon>
        <taxon>Hyphomicrobiales</taxon>
        <taxon>Rhizobiaceae</taxon>
        <taxon>Rhizobium/Agrobacterium group</taxon>
        <taxon>Rhizobium</taxon>
    </lineage>
</organism>
<reference evidence="1 2" key="1">
    <citation type="submission" date="2020-08" db="EMBL/GenBank/DDBJ databases">
        <title>Genomic Encyclopedia of Type Strains, Phase IV (KMG-V): Genome sequencing to study the core and pangenomes of soil and plant-associated prokaryotes.</title>
        <authorList>
            <person name="Whitman W."/>
        </authorList>
    </citation>
    <scope>NUCLEOTIDE SEQUENCE [LARGE SCALE GENOMIC DNA]</scope>
    <source>
        <strain evidence="1 2">SEMIA 4074</strain>
    </source>
</reference>
<comment type="caution">
    <text evidence="1">The sequence shown here is derived from an EMBL/GenBank/DDBJ whole genome shotgun (WGS) entry which is preliminary data.</text>
</comment>
<dbReference type="AlphaFoldDB" id="A0A7W6Q9N4"/>
<evidence type="ECO:0000313" key="2">
    <source>
        <dbReference type="Proteomes" id="UP000524492"/>
    </source>
</evidence>